<keyword evidence="2" id="KW-1185">Reference proteome</keyword>
<protein>
    <recommendedName>
        <fullName evidence="3">DUF2851 domain-containing protein</fullName>
    </recommendedName>
</protein>
<dbReference type="EMBL" id="FNNO01000003">
    <property type="protein sequence ID" value="SDW46832.1"/>
    <property type="molecule type" value="Genomic_DNA"/>
</dbReference>
<comment type="caution">
    <text evidence="1">The sequence shown here is derived from an EMBL/GenBank/DDBJ whole genome shotgun (WGS) entry which is preliminary data.</text>
</comment>
<evidence type="ECO:0000313" key="2">
    <source>
        <dbReference type="Proteomes" id="UP000198711"/>
    </source>
</evidence>
<sequence length="424" mass="48953">MNERLLQFIWQFQYFNVKELFTTQGERVVIERCGMLNLHQGPDFSEAWIHIGNTTWVGAVELHLLASDWNRHRHYDDPYYQKIILHVVWEEDELLFDGYGNRIPTLELKDRIAASLLQRYRCIMDNPMPVSCASFLPALTPLAWYAWKERLAAERLEQKAMQVLETLQQCNGDWEEVCWRSIAGNFGGKVNRILFEQVATALPVRLLARHRNRRTQLEALLMGQANLLGHAGKDAYGLLLQREYAFYRNKYKLVPSALPAAFLRMRPASFPTIRLSQLAALFHRCPSFYSLFCEARSVASLSTVFADIAADDYWNTHYHFKEESKSQPKYLGRYMADNLIINTVIPLLFAHASYHNTVHQKADLLSWLLELPAEQNRITREWQAMGITIHSALDSQAMTELSNHYCAKKRCLVCAVGNKILNAG</sequence>
<name>A0A8X8IFI5_9BACT</name>
<dbReference type="Proteomes" id="UP000198711">
    <property type="component" value="Unassembled WGS sequence"/>
</dbReference>
<evidence type="ECO:0008006" key="3">
    <source>
        <dbReference type="Google" id="ProtNLM"/>
    </source>
</evidence>
<proteinExistence type="predicted"/>
<dbReference type="Pfam" id="PF11013">
    <property type="entry name" value="DUF2851"/>
    <property type="match status" value="1"/>
</dbReference>
<evidence type="ECO:0000313" key="1">
    <source>
        <dbReference type="EMBL" id="SDW46832.1"/>
    </source>
</evidence>
<dbReference type="InterPro" id="IPR021272">
    <property type="entry name" value="DUF2851"/>
</dbReference>
<dbReference type="RefSeq" id="WP_092722534.1">
    <property type="nucleotide sequence ID" value="NZ_FNNO01000003.1"/>
</dbReference>
<gene>
    <name evidence="1" type="ORF">SAMN05444410_10339</name>
</gene>
<dbReference type="AlphaFoldDB" id="A0A8X8IFI5"/>
<organism evidence="1 2">
    <name type="scientific">Hydrobacter penzbergensis</name>
    <dbReference type="NCBI Taxonomy" id="1235997"/>
    <lineage>
        <taxon>Bacteria</taxon>
        <taxon>Pseudomonadati</taxon>
        <taxon>Bacteroidota</taxon>
        <taxon>Chitinophagia</taxon>
        <taxon>Chitinophagales</taxon>
        <taxon>Chitinophagaceae</taxon>
        <taxon>Hydrobacter</taxon>
    </lineage>
</organism>
<reference evidence="1 2" key="1">
    <citation type="submission" date="2016-10" db="EMBL/GenBank/DDBJ databases">
        <authorList>
            <person name="Varghese N."/>
            <person name="Submissions S."/>
        </authorList>
    </citation>
    <scope>NUCLEOTIDE SEQUENCE [LARGE SCALE GENOMIC DNA]</scope>
    <source>
        <strain evidence="1 2">DSM 25353</strain>
    </source>
</reference>
<accession>A0A8X8IFI5</accession>